<keyword evidence="4 6" id="KW-1133">Transmembrane helix</keyword>
<dbReference type="PANTHER" id="PTHR30294:SF29">
    <property type="entry name" value="MULTIDRUG ABC TRANSPORTER PERMEASE YBHS-RELATED"/>
    <property type="match status" value="1"/>
</dbReference>
<dbReference type="InterPro" id="IPR051449">
    <property type="entry name" value="ABC-2_transporter_component"/>
</dbReference>
<feature type="transmembrane region" description="Helical" evidence="6">
    <location>
        <begin position="278"/>
        <end position="299"/>
    </location>
</feature>
<evidence type="ECO:0000256" key="3">
    <source>
        <dbReference type="ARBA" id="ARBA00022692"/>
    </source>
</evidence>
<feature type="transmembrane region" description="Helical" evidence="6">
    <location>
        <begin position="220"/>
        <end position="243"/>
    </location>
</feature>
<organism evidence="8 9">
    <name type="scientific">Candidatus Avidehalobacter gallistercoris</name>
    <dbReference type="NCBI Taxonomy" id="2840694"/>
    <lineage>
        <taxon>Bacteria</taxon>
        <taxon>Bacillati</taxon>
        <taxon>Bacillota</taxon>
        <taxon>Clostridia</taxon>
        <taxon>Eubacteriales</taxon>
        <taxon>Peptococcaceae</taxon>
        <taxon>Peptococcaceae incertae sedis</taxon>
        <taxon>Candidatus Avidehalobacter</taxon>
    </lineage>
</organism>
<evidence type="ECO:0000313" key="8">
    <source>
        <dbReference type="EMBL" id="HIU10927.1"/>
    </source>
</evidence>
<feature type="transmembrane region" description="Helical" evidence="6">
    <location>
        <begin position="179"/>
        <end position="199"/>
    </location>
</feature>
<accession>A0A9D1HKX7</accession>
<dbReference type="AlphaFoldDB" id="A0A9D1HKX7"/>
<dbReference type="Pfam" id="PF12698">
    <property type="entry name" value="ABC2_membrane_3"/>
    <property type="match status" value="1"/>
</dbReference>
<feature type="transmembrane region" description="Helical" evidence="6">
    <location>
        <begin position="341"/>
        <end position="361"/>
    </location>
</feature>
<reference evidence="8" key="2">
    <citation type="journal article" date="2021" name="PeerJ">
        <title>Extensive microbial diversity within the chicken gut microbiome revealed by metagenomics and culture.</title>
        <authorList>
            <person name="Gilroy R."/>
            <person name="Ravi A."/>
            <person name="Getino M."/>
            <person name="Pursley I."/>
            <person name="Horton D.L."/>
            <person name="Alikhan N.F."/>
            <person name="Baker D."/>
            <person name="Gharbi K."/>
            <person name="Hall N."/>
            <person name="Watson M."/>
            <person name="Adriaenssens E.M."/>
            <person name="Foster-Nyarko E."/>
            <person name="Jarju S."/>
            <person name="Secka A."/>
            <person name="Antonio M."/>
            <person name="Oren A."/>
            <person name="Chaudhuri R.R."/>
            <person name="La Ragione R."/>
            <person name="Hildebrand F."/>
            <person name="Pallen M.J."/>
        </authorList>
    </citation>
    <scope>NUCLEOTIDE SEQUENCE</scope>
    <source>
        <strain evidence="8">2830</strain>
    </source>
</reference>
<protein>
    <submittedName>
        <fullName evidence="8">ABC transporter permease</fullName>
    </submittedName>
</protein>
<dbReference type="PANTHER" id="PTHR30294">
    <property type="entry name" value="MEMBRANE COMPONENT OF ABC TRANSPORTER YHHJ-RELATED"/>
    <property type="match status" value="1"/>
</dbReference>
<reference evidence="8" key="1">
    <citation type="submission" date="2020-10" db="EMBL/GenBank/DDBJ databases">
        <authorList>
            <person name="Gilroy R."/>
        </authorList>
    </citation>
    <scope>NUCLEOTIDE SEQUENCE</scope>
    <source>
        <strain evidence="8">2830</strain>
    </source>
</reference>
<feature type="domain" description="ABC-2 type transporter transmembrane" evidence="7">
    <location>
        <begin position="13"/>
        <end position="354"/>
    </location>
</feature>
<dbReference type="InterPro" id="IPR013525">
    <property type="entry name" value="ABC2_TM"/>
</dbReference>
<comment type="caution">
    <text evidence="8">The sequence shown here is derived from an EMBL/GenBank/DDBJ whole genome shotgun (WGS) entry which is preliminary data.</text>
</comment>
<evidence type="ECO:0000256" key="5">
    <source>
        <dbReference type="ARBA" id="ARBA00023136"/>
    </source>
</evidence>
<name>A0A9D1HKX7_9FIRM</name>
<dbReference type="Proteomes" id="UP000824124">
    <property type="component" value="Unassembled WGS sequence"/>
</dbReference>
<dbReference type="Gene3D" id="3.40.1710.10">
    <property type="entry name" value="abc type-2 transporter like domain"/>
    <property type="match status" value="1"/>
</dbReference>
<evidence type="ECO:0000256" key="6">
    <source>
        <dbReference type="SAM" id="Phobius"/>
    </source>
</evidence>
<evidence type="ECO:0000256" key="2">
    <source>
        <dbReference type="ARBA" id="ARBA00022475"/>
    </source>
</evidence>
<proteinExistence type="predicted"/>
<keyword evidence="5 6" id="KW-0472">Membrane</keyword>
<evidence type="ECO:0000256" key="1">
    <source>
        <dbReference type="ARBA" id="ARBA00004651"/>
    </source>
</evidence>
<feature type="transmembrane region" description="Helical" evidence="6">
    <location>
        <begin position="12"/>
        <end position="33"/>
    </location>
</feature>
<dbReference type="GO" id="GO:0140359">
    <property type="term" value="F:ABC-type transporter activity"/>
    <property type="evidence" value="ECO:0007669"/>
    <property type="project" value="InterPro"/>
</dbReference>
<evidence type="ECO:0000313" key="9">
    <source>
        <dbReference type="Proteomes" id="UP000824124"/>
    </source>
</evidence>
<keyword evidence="2" id="KW-1003">Cell membrane</keyword>
<feature type="transmembrane region" description="Helical" evidence="6">
    <location>
        <begin position="249"/>
        <end position="271"/>
    </location>
</feature>
<dbReference type="EMBL" id="DVMH01000033">
    <property type="protein sequence ID" value="HIU10927.1"/>
    <property type="molecule type" value="Genomic_DNA"/>
</dbReference>
<dbReference type="GO" id="GO:0005886">
    <property type="term" value="C:plasma membrane"/>
    <property type="evidence" value="ECO:0007669"/>
    <property type="project" value="UniProtKB-SubCell"/>
</dbReference>
<evidence type="ECO:0000256" key="4">
    <source>
        <dbReference type="ARBA" id="ARBA00022989"/>
    </source>
</evidence>
<keyword evidence="3 6" id="KW-0812">Transmembrane</keyword>
<comment type="subcellular location">
    <subcellularLocation>
        <location evidence="1">Cell membrane</location>
        <topology evidence="1">Multi-pass membrane protein</topology>
    </subcellularLocation>
</comment>
<sequence length="375" mass="41119">MDFYHFKRQHPQLVMVLLLYVAVPLVMGLALGYEMHGDTPAEIPTVVVDADNSEFSREFISQVDKAATFAVITRAESAREAEQLIQSGQAMAGVIIPQDFAKNMKNGNSPDMLILYDASQLVTLSVAKPAMTEIMMTMNGAYLQQIFAGKLGVMPAELAGNILPVNIVYRNLYNPVKSFRYYLLPGMLLAVLQVGIVMLGAERGFENKKERKFSVHLLNLLLWGLLGMLGVMVCLGVQFAFGLPFRGTLAGGMLLLFAYSLVITAMGYIMGLLIPDKLFAVQLASLLVLPTSVLGGYSYPLTAMPHGFQMLAKLLPYTYMGADLRALCLKPMQFRHVLPHLSILLLMAAGLLALLGALLLIKRKWQRSSAEEAAA</sequence>
<evidence type="ECO:0000259" key="7">
    <source>
        <dbReference type="Pfam" id="PF12698"/>
    </source>
</evidence>
<gene>
    <name evidence="8" type="ORF">IAB00_06795</name>
</gene>